<accession>A0A7X5LII8</accession>
<evidence type="ECO:0000256" key="1">
    <source>
        <dbReference type="ARBA" id="ARBA00023015"/>
    </source>
</evidence>
<dbReference type="SUPFAM" id="SSF46689">
    <property type="entry name" value="Homeodomain-like"/>
    <property type="match status" value="1"/>
</dbReference>
<evidence type="ECO:0000256" key="2">
    <source>
        <dbReference type="ARBA" id="ARBA00023125"/>
    </source>
</evidence>
<dbReference type="Pfam" id="PF12833">
    <property type="entry name" value="HTH_18"/>
    <property type="match status" value="1"/>
</dbReference>
<keyword evidence="3" id="KW-0804">Transcription</keyword>
<keyword evidence="6" id="KW-1185">Reference proteome</keyword>
<dbReference type="PANTHER" id="PTHR47894:SF1">
    <property type="entry name" value="HTH-TYPE TRANSCRIPTIONAL REGULATOR VQSM"/>
    <property type="match status" value="1"/>
</dbReference>
<comment type="caution">
    <text evidence="5">The sequence shown here is derived from an EMBL/GenBank/DDBJ whole genome shotgun (WGS) entry which is preliminary data.</text>
</comment>
<gene>
    <name evidence="5" type="ORF">GTH32_02215</name>
</gene>
<reference evidence="5 6" key="1">
    <citation type="submission" date="2020-01" db="EMBL/GenBank/DDBJ databases">
        <authorList>
            <person name="Chen J."/>
            <person name="Zhu S."/>
            <person name="Yang J."/>
        </authorList>
    </citation>
    <scope>NUCLEOTIDE SEQUENCE [LARGE SCALE GENOMIC DNA]</scope>
    <source>
        <strain evidence="5 6">345S023</strain>
    </source>
</reference>
<evidence type="ECO:0000313" key="5">
    <source>
        <dbReference type="EMBL" id="NDV90011.1"/>
    </source>
</evidence>
<evidence type="ECO:0000256" key="3">
    <source>
        <dbReference type="ARBA" id="ARBA00023163"/>
    </source>
</evidence>
<keyword evidence="1" id="KW-0805">Transcription regulation</keyword>
<keyword evidence="2" id="KW-0238">DNA-binding</keyword>
<dbReference type="PANTHER" id="PTHR47894">
    <property type="entry name" value="HTH-TYPE TRANSCRIPTIONAL REGULATOR GADX"/>
    <property type="match status" value="1"/>
</dbReference>
<protein>
    <submittedName>
        <fullName evidence="5">Helix-turn-helix domain-containing protein</fullName>
    </submittedName>
</protein>
<dbReference type="Proteomes" id="UP000470213">
    <property type="component" value="Unassembled WGS sequence"/>
</dbReference>
<dbReference type="GO" id="GO:0005829">
    <property type="term" value="C:cytosol"/>
    <property type="evidence" value="ECO:0007669"/>
    <property type="project" value="TreeGrafter"/>
</dbReference>
<evidence type="ECO:0000259" key="4">
    <source>
        <dbReference type="PROSITE" id="PS01124"/>
    </source>
</evidence>
<name>A0A7X5LII8_9ALTE</name>
<dbReference type="GO" id="GO:0000976">
    <property type="term" value="F:transcription cis-regulatory region binding"/>
    <property type="evidence" value="ECO:0007669"/>
    <property type="project" value="TreeGrafter"/>
</dbReference>
<dbReference type="InterPro" id="IPR009057">
    <property type="entry name" value="Homeodomain-like_sf"/>
</dbReference>
<feature type="domain" description="HTH araC/xylS-type" evidence="4">
    <location>
        <begin position="252"/>
        <end position="351"/>
    </location>
</feature>
<dbReference type="AlphaFoldDB" id="A0A7X5LII8"/>
<proteinExistence type="predicted"/>
<dbReference type="InterPro" id="IPR018060">
    <property type="entry name" value="HTH_AraC"/>
</dbReference>
<sequence length="351" mass="38977">MAWTSPPLPISKHDKVIPGYHFVCAVLAIAEPRGVSVHKLLRGTGIFDDAITPNLRVSGKQLIALIGNVQSYCKAKDASFLIGKHLANALLNREFSSIKDAGSLNQVIRLVSTQRWLCLPLVSFARYEVNENSLWVARDAMGCSKIWPFVMQISLSMLVAFAKASSKTRLPFHFGMTASRPRNIEDFETYLGLRLNFNAPFMSLMLPKGSVLAPIERGNVGGEAQHGSLVEPQTFPQIDLRIDTQTSSDATLSILDKVRLLTAHNLHASLPDAAAEFSMSAATFKRKLKEHEYSYRALTEEVRREQAIVLLAMKKLNNEQSASQMAFSDLTNFRRAVKRLTGHTPSELRAL</sequence>
<dbReference type="SMART" id="SM00342">
    <property type="entry name" value="HTH_ARAC"/>
    <property type="match status" value="1"/>
</dbReference>
<dbReference type="GO" id="GO:0003700">
    <property type="term" value="F:DNA-binding transcription factor activity"/>
    <property type="evidence" value="ECO:0007669"/>
    <property type="project" value="InterPro"/>
</dbReference>
<evidence type="ECO:0000313" key="6">
    <source>
        <dbReference type="Proteomes" id="UP000470213"/>
    </source>
</evidence>
<dbReference type="PROSITE" id="PS01124">
    <property type="entry name" value="HTH_ARAC_FAMILY_2"/>
    <property type="match status" value="1"/>
</dbReference>
<dbReference type="Gene3D" id="1.10.10.60">
    <property type="entry name" value="Homeodomain-like"/>
    <property type="match status" value="1"/>
</dbReference>
<dbReference type="RefSeq" id="WP_163083603.1">
    <property type="nucleotide sequence ID" value="NZ_JAAAWN010000002.1"/>
</dbReference>
<dbReference type="EMBL" id="JAAAWN010000002">
    <property type="protein sequence ID" value="NDV90011.1"/>
    <property type="molecule type" value="Genomic_DNA"/>
</dbReference>
<organism evidence="5 6">
    <name type="scientific">Alteromonas profundi</name>
    <dbReference type="NCBI Taxonomy" id="2696062"/>
    <lineage>
        <taxon>Bacteria</taxon>
        <taxon>Pseudomonadati</taxon>
        <taxon>Pseudomonadota</taxon>
        <taxon>Gammaproteobacteria</taxon>
        <taxon>Alteromonadales</taxon>
        <taxon>Alteromonadaceae</taxon>
        <taxon>Alteromonas/Salinimonas group</taxon>
        <taxon>Alteromonas</taxon>
    </lineage>
</organism>